<dbReference type="RefSeq" id="XP_062877883.1">
    <property type="nucleotide sequence ID" value="XM_063021813.1"/>
</dbReference>
<dbReference type="Gene3D" id="3.30.40.10">
    <property type="entry name" value="Zinc/RING finger domain, C3HC4 (zinc finger)"/>
    <property type="match status" value="2"/>
</dbReference>
<dbReference type="PANTHER" id="PTHR47636">
    <property type="entry name" value="TRANSCRIPTIONAL REGULATORY PROTEIN RCO1"/>
    <property type="match status" value="1"/>
</dbReference>
<dbReference type="CDD" id="cd15534">
    <property type="entry name" value="PHD2_PHF12_Rco1"/>
    <property type="match status" value="1"/>
</dbReference>
<sequence>MLTPNQMDSVSEPDTRPQTPVKVETDPEMPADEGPVVVVAEKPPPKKRGPKPGPRNKNRVTQEQRPKSRRLAGDGLSSSPVIRERSARIAMNTQPVPKLLPPSPLVDPSAPEGFVEPELAPPQPGYAGYALESLPPVKQKRQVRKGKAAGLRLSPEVDPETLQEREVAYRDNLRTTELDRLTGVSEIRADLPAPLKLAAMRKRALASSPGGGSANDRETHVISLPSTPRQGGRLLETTPSGRPTKKLKIISPKRPPLLLVAPSASPTSDSESPNNNDDYCSTCGGTGIFICCDSCPRSFHLLCCSPPLLEVPEEDDWNCQECRASRGIDPKPSWNLIGVFGLLLNDLHGSNPVEFCLPKSLRESTFVNVYLGDDTQYMDSLLKEESPVRGSTRVNGGGSTGSGNGGQIVGFNRNEDLDIESLYDKKGVPFLCHKCGLSGLQRRTLIFCDYCPLVWHLDCLPTPMCVPKTLGLKWRCPNHVESLLPSYWLERRSFKDSVVVDSGVQSNFMRYLLASNFLIKFSDQPYVNDHYAPLLSEYLGFQRDDFICNGSNYVEKWREAYKNNSGSTAAINNSNVNGSGSGSGASGGNASDQAEKDPNFKRPPFLQSYGIDEGVVAKGSQNLSRVLLVTNGDDPKLKPFVYRVPEQQIVLDFMKKSKTTRKDILDQLETYEHKAQEETEQDSAVVDTLLSLKSLRVKLEETEKNVDEQPREDSNKEPEAALENELKDGLSIDTQEREQAGDTAEAAMVKKLMSTLGKEKLLHLISSF</sequence>
<feature type="region of interest" description="Disordered" evidence="5">
    <location>
        <begin position="138"/>
        <end position="157"/>
    </location>
</feature>
<feature type="region of interest" description="Disordered" evidence="5">
    <location>
        <begin position="206"/>
        <end position="248"/>
    </location>
</feature>
<feature type="compositionally biased region" description="Basic residues" evidence="5">
    <location>
        <begin position="138"/>
        <end position="147"/>
    </location>
</feature>
<dbReference type="InterPro" id="IPR001965">
    <property type="entry name" value="Znf_PHD"/>
</dbReference>
<feature type="domain" description="PHD-type" evidence="6">
    <location>
        <begin position="277"/>
        <end position="325"/>
    </location>
</feature>
<evidence type="ECO:0000256" key="2">
    <source>
        <dbReference type="ARBA" id="ARBA00022771"/>
    </source>
</evidence>
<feature type="compositionally biased region" description="Basic residues" evidence="5">
    <location>
        <begin position="45"/>
        <end position="58"/>
    </location>
</feature>
<organism evidence="7 8">
    <name type="scientific">Australozyma saopauloensis</name>
    <dbReference type="NCBI Taxonomy" id="291208"/>
    <lineage>
        <taxon>Eukaryota</taxon>
        <taxon>Fungi</taxon>
        <taxon>Dikarya</taxon>
        <taxon>Ascomycota</taxon>
        <taxon>Saccharomycotina</taxon>
        <taxon>Pichiomycetes</taxon>
        <taxon>Metschnikowiaceae</taxon>
        <taxon>Australozyma</taxon>
    </lineage>
</organism>
<dbReference type="GO" id="GO:0006357">
    <property type="term" value="P:regulation of transcription by RNA polymerase II"/>
    <property type="evidence" value="ECO:0007669"/>
    <property type="project" value="TreeGrafter"/>
</dbReference>
<evidence type="ECO:0000256" key="1">
    <source>
        <dbReference type="ARBA" id="ARBA00022723"/>
    </source>
</evidence>
<evidence type="ECO:0000256" key="4">
    <source>
        <dbReference type="PROSITE-ProRule" id="PRU00146"/>
    </source>
</evidence>
<dbReference type="GO" id="GO:0032221">
    <property type="term" value="C:Rpd3S complex"/>
    <property type="evidence" value="ECO:0007669"/>
    <property type="project" value="TreeGrafter"/>
</dbReference>
<dbReference type="InterPro" id="IPR019787">
    <property type="entry name" value="Znf_PHD-finger"/>
</dbReference>
<keyword evidence="3" id="KW-0862">Zinc</keyword>
<dbReference type="PROSITE" id="PS01359">
    <property type="entry name" value="ZF_PHD_1"/>
    <property type="match status" value="1"/>
</dbReference>
<dbReference type="InterPro" id="IPR013083">
    <property type="entry name" value="Znf_RING/FYVE/PHD"/>
</dbReference>
<keyword evidence="8" id="KW-1185">Reference proteome</keyword>
<gene>
    <name evidence="7" type="ORF">PUMCH_002818</name>
</gene>
<feature type="region of interest" description="Disordered" evidence="5">
    <location>
        <begin position="568"/>
        <end position="603"/>
    </location>
</feature>
<name>A0AAX4HAU5_9ASCO</name>
<dbReference type="PANTHER" id="PTHR47636:SF1">
    <property type="entry name" value="TRANSCRIPTIONAL REGULATORY PROTEIN RCO1"/>
    <property type="match status" value="1"/>
</dbReference>
<keyword evidence="1" id="KW-0479">Metal-binding</keyword>
<dbReference type="PROSITE" id="PS50016">
    <property type="entry name" value="ZF_PHD_2"/>
    <property type="match status" value="1"/>
</dbReference>
<protein>
    <recommendedName>
        <fullName evidence="6">PHD-type domain-containing protein</fullName>
    </recommendedName>
</protein>
<feature type="compositionally biased region" description="Low complexity" evidence="5">
    <location>
        <begin position="569"/>
        <end position="578"/>
    </location>
</feature>
<dbReference type="AlphaFoldDB" id="A0AAX4HAU5"/>
<dbReference type="InterPro" id="IPR052819">
    <property type="entry name" value="Chromatin_regulatory_protein"/>
</dbReference>
<dbReference type="GO" id="GO:0008270">
    <property type="term" value="F:zinc ion binding"/>
    <property type="evidence" value="ECO:0007669"/>
    <property type="project" value="UniProtKB-KW"/>
</dbReference>
<dbReference type="Pfam" id="PF00628">
    <property type="entry name" value="PHD"/>
    <property type="match status" value="1"/>
</dbReference>
<evidence type="ECO:0000256" key="5">
    <source>
        <dbReference type="SAM" id="MobiDB-lite"/>
    </source>
</evidence>
<dbReference type="InterPro" id="IPR019786">
    <property type="entry name" value="Zinc_finger_PHD-type_CS"/>
</dbReference>
<reference evidence="7 8" key="1">
    <citation type="submission" date="2023-10" db="EMBL/GenBank/DDBJ databases">
        <title>Draft Genome Sequence of Candida saopaulonensis from a very Premature Infant with Sepsis.</title>
        <authorList>
            <person name="Ning Y."/>
            <person name="Dai R."/>
            <person name="Xiao M."/>
            <person name="Xu Y."/>
            <person name="Yan Q."/>
            <person name="Zhang L."/>
        </authorList>
    </citation>
    <scope>NUCLEOTIDE SEQUENCE [LARGE SCALE GENOMIC DNA]</scope>
    <source>
        <strain evidence="7 8">19XY460</strain>
    </source>
</reference>
<dbReference type="EMBL" id="CP138896">
    <property type="protein sequence ID" value="WPK25501.1"/>
    <property type="molecule type" value="Genomic_DNA"/>
</dbReference>
<evidence type="ECO:0000313" key="8">
    <source>
        <dbReference type="Proteomes" id="UP001338582"/>
    </source>
</evidence>
<dbReference type="KEGG" id="asau:88173882"/>
<proteinExistence type="predicted"/>
<feature type="compositionally biased region" description="Basic and acidic residues" evidence="5">
    <location>
        <begin position="701"/>
        <end position="740"/>
    </location>
</feature>
<feature type="region of interest" description="Disordered" evidence="5">
    <location>
        <begin position="389"/>
        <end position="408"/>
    </location>
</feature>
<dbReference type="InterPro" id="IPR011011">
    <property type="entry name" value="Znf_FYVE_PHD"/>
</dbReference>
<dbReference type="GeneID" id="88173882"/>
<evidence type="ECO:0000259" key="6">
    <source>
        <dbReference type="PROSITE" id="PS50016"/>
    </source>
</evidence>
<dbReference type="SMART" id="SM00249">
    <property type="entry name" value="PHD"/>
    <property type="match status" value="2"/>
</dbReference>
<feature type="region of interest" description="Disordered" evidence="5">
    <location>
        <begin position="1"/>
        <end position="121"/>
    </location>
</feature>
<dbReference type="Proteomes" id="UP001338582">
    <property type="component" value="Chromosome 3"/>
</dbReference>
<keyword evidence="2 4" id="KW-0863">Zinc-finger</keyword>
<feature type="compositionally biased region" description="Gly residues" evidence="5">
    <location>
        <begin position="395"/>
        <end position="408"/>
    </location>
</feature>
<evidence type="ECO:0000256" key="3">
    <source>
        <dbReference type="ARBA" id="ARBA00022833"/>
    </source>
</evidence>
<accession>A0AAX4HAU5</accession>
<dbReference type="SUPFAM" id="SSF57903">
    <property type="entry name" value="FYVE/PHD zinc finger"/>
    <property type="match status" value="2"/>
</dbReference>
<feature type="region of interest" description="Disordered" evidence="5">
    <location>
        <begin position="701"/>
        <end position="743"/>
    </location>
</feature>
<evidence type="ECO:0000313" key="7">
    <source>
        <dbReference type="EMBL" id="WPK25501.1"/>
    </source>
</evidence>